<proteinExistence type="predicted"/>
<evidence type="ECO:0000313" key="3">
    <source>
        <dbReference type="EMBL" id="VTN11502.1"/>
    </source>
</evidence>
<dbReference type="InterPro" id="IPR012334">
    <property type="entry name" value="Pectin_lyas_fold"/>
</dbReference>
<sequence>MNKNLYRIVFNKARGMLMVVADIARSGRAGAARSSAPGSLPRRLHGKISAISFGLWLAMGVIHPAQANIVADAGAPKNQQPTVMPSANGTPQVNIQTPSAAGVSRNTYSQFDVNQQGAILNNSHKNVQTQLGGMVAGNPWLAKGEAKVILNEVNSRDPSRLNGMIEVAGKKAQVVIANPSGITCNGCGFINANRATLTTGQAQLNNGNLTGYQVERGEVTIEGAGMESSGADYTDIIARSVKVNAGLWAKDLRVTTGRNRVDAAHQRIEKTGDDPATRPQLAVDVASLGGMYAGKIRMVGTESGVGVRNAGAIGAQAGSVSLSADGRIENSGTLRASEDATVRTAGEFSNGGALTAGHNLDIQAASLTGSRDSVLAAGVQNDGRLAESGDLRLHADGQLSVHGQMLAGGNLRASGQGVDVSGSRTQGQRVELDSGAGHLLAQNAGVNARDLTLRSGQTLNNDGGTLSADAITLSAQHLSNRKGKLVQTGGGALAVNLPGDIDNREGEIAANGDIQLAAHAVDNRSGKVLAAQGGSLTAHARTTLDNRQGTLAAAGDTRIDAGDLNNSQGLISAATGSGEIRSAQAVSNGKGRIEAAKTQAISAAGLDNQQGVIVADGATLALANGTFNNHSGSLYSHGALAIHSGALDNQFGYLASGGTLTFKGGDVDNRAGQFAAEQALNASFSAFLNHEGSLKALGAMTLSGGTLDNARGIVGAGGALEVGVSALDNRQGTLFSSADALLRADRLDNQGGQLAAQRALSVNGGQLVNDSGGLIQSGGSLTLAADDISNRSGSIISSAAATLRSQQLHNAGGEIQSVGDLLIDSARGIVDNVSGLMRSGATLTLTAARLINHNTLGDNQGLEAQNIALASEALDNHSGMILADKSLTVRNGGELDNRSGGLAASGTVDIRGDGLALLNQGGTVKAGEMLRIDADSLDGGGQLLSLGDMALSSRRSLNNSGTMVANGSFTLASAGDITNGGRLLAGSRLDLTGHSLSNGASGEINAGQNTLNVSDTLFNAGLIDGGYTRINAGTLTNSGSGRIYGNAIGVNAITFNNLAENGTAATLAGRERVDLGVQTLNNRDRGLIYSGGDLLIGGALGDNGAAIGRAGTVDNHSATIESAGDMTIVAGQINNINDRFTTGIVTVSQDRLTEYQHTGSPNRWNAADDGVFVDRNSADGLRNLNTPDDTGSNNDSFNQFDYTRTVGRDADPRIRPGEDPRRRQYNAHRRSPAER</sequence>
<name>A0A4U9D2T5_RAOTE</name>
<gene>
    <name evidence="3" type="primary">fhaB</name>
    <name evidence="3" type="ORF">NCTC9185_03458</name>
</gene>
<feature type="domain" description="Filamentous haemagglutinin FhaB/tRNA nuclease CdiA-like TPS" evidence="2">
    <location>
        <begin position="87"/>
        <end position="207"/>
    </location>
</feature>
<evidence type="ECO:0000313" key="4">
    <source>
        <dbReference type="Proteomes" id="UP000339249"/>
    </source>
</evidence>
<evidence type="ECO:0000259" key="2">
    <source>
        <dbReference type="SMART" id="SM00912"/>
    </source>
</evidence>
<feature type="compositionally biased region" description="Polar residues" evidence="1">
    <location>
        <begin position="1183"/>
        <end position="1202"/>
    </location>
</feature>
<dbReference type="Gene3D" id="2.160.20.10">
    <property type="entry name" value="Single-stranded right-handed beta-helix, Pectin lyase-like"/>
    <property type="match status" value="1"/>
</dbReference>
<dbReference type="NCBIfam" id="TIGR01901">
    <property type="entry name" value="adhes_NPXG"/>
    <property type="match status" value="1"/>
</dbReference>
<feature type="compositionally biased region" description="Basic and acidic residues" evidence="1">
    <location>
        <begin position="1206"/>
        <end position="1222"/>
    </location>
</feature>
<feature type="region of interest" description="Disordered" evidence="1">
    <location>
        <begin position="1178"/>
        <end position="1235"/>
    </location>
</feature>
<organism evidence="3 4">
    <name type="scientific">Raoultella terrigena</name>
    <name type="common">Klebsiella terrigena</name>
    <dbReference type="NCBI Taxonomy" id="577"/>
    <lineage>
        <taxon>Bacteria</taxon>
        <taxon>Pseudomonadati</taxon>
        <taxon>Pseudomonadota</taxon>
        <taxon>Gammaproteobacteria</taxon>
        <taxon>Enterobacterales</taxon>
        <taxon>Enterobacteriaceae</taxon>
        <taxon>Klebsiella/Raoultella group</taxon>
        <taxon>Raoultella</taxon>
    </lineage>
</organism>
<dbReference type="Pfam" id="PF05860">
    <property type="entry name" value="TPS"/>
    <property type="match status" value="1"/>
</dbReference>
<dbReference type="InterPro" id="IPR008638">
    <property type="entry name" value="FhaB/CdiA-like_TPS"/>
</dbReference>
<dbReference type="NCBIfam" id="TIGR01731">
    <property type="entry name" value="fil_hemag_20aa"/>
    <property type="match status" value="22"/>
</dbReference>
<dbReference type="AlphaFoldDB" id="A0A4U9D2T5"/>
<dbReference type="InterPro" id="IPR024973">
    <property type="entry name" value="ESPR"/>
</dbReference>
<dbReference type="EMBL" id="CABDVU010000001">
    <property type="protein sequence ID" value="VTN11502.1"/>
    <property type="molecule type" value="Genomic_DNA"/>
</dbReference>
<dbReference type="InterPro" id="IPR010069">
    <property type="entry name" value="CdiA_FHA1_rpt"/>
</dbReference>
<dbReference type="SUPFAM" id="SSF51126">
    <property type="entry name" value="Pectin lyase-like"/>
    <property type="match status" value="1"/>
</dbReference>
<dbReference type="Pfam" id="PF05594">
    <property type="entry name" value="Fil_haemagg"/>
    <property type="match status" value="6"/>
</dbReference>
<protein>
    <submittedName>
        <fullName evidence="3">Filamentous hemagglutinin</fullName>
    </submittedName>
</protein>
<reference evidence="3 4" key="1">
    <citation type="submission" date="2019-04" db="EMBL/GenBank/DDBJ databases">
        <authorList>
            <consortium name="Pathogen Informatics"/>
        </authorList>
    </citation>
    <scope>NUCLEOTIDE SEQUENCE [LARGE SCALE GENOMIC DNA]</scope>
    <source>
        <strain evidence="3 4">NCTC9185</strain>
    </source>
</reference>
<dbReference type="InterPro" id="IPR011050">
    <property type="entry name" value="Pectin_lyase_fold/virulence"/>
</dbReference>
<dbReference type="SMART" id="SM00912">
    <property type="entry name" value="Haemagg_act"/>
    <property type="match status" value="1"/>
</dbReference>
<evidence type="ECO:0000256" key="1">
    <source>
        <dbReference type="SAM" id="MobiDB-lite"/>
    </source>
</evidence>
<accession>A0A4U9D2T5</accession>
<dbReference type="Proteomes" id="UP000339249">
    <property type="component" value="Unassembled WGS sequence"/>
</dbReference>
<dbReference type="InterPro" id="IPR008619">
    <property type="entry name" value="Filamentous_hemagglutn_rpt"/>
</dbReference>
<feature type="compositionally biased region" description="Basic residues" evidence="1">
    <location>
        <begin position="1223"/>
        <end position="1235"/>
    </location>
</feature>
<dbReference type="Pfam" id="PF13018">
    <property type="entry name" value="ESPR"/>
    <property type="match status" value="1"/>
</dbReference>